<evidence type="ECO:0000256" key="2">
    <source>
        <dbReference type="ARBA" id="ARBA00022980"/>
    </source>
</evidence>
<dbReference type="PANTHER" id="PTHR11885:SF6">
    <property type="entry name" value="SMALL RIBOSOMAL SUBUNIT PROTEIN US15"/>
    <property type="match status" value="1"/>
</dbReference>
<dbReference type="GO" id="GO:0022627">
    <property type="term" value="C:cytosolic small ribosomal subunit"/>
    <property type="evidence" value="ECO:0007669"/>
    <property type="project" value="TreeGrafter"/>
</dbReference>
<sequence length="171" mass="19747">MGRMFGSGKGISCSVRPYKKTPPSWLKITPKQVIEEICKMAKKDIYFFAKKVVFFTNVKKKILRLTPSQIGIHLRDLFGVGQVKSVTSNRILRILKANGLAPKIPEDLYHLIKKAVSIRKHLEKNRKDKDAKFHLILVESKIYRISRYYKKTRQLPPNWKYSSSTASALVQ</sequence>
<dbReference type="AlphaFoldDB" id="A0AAV7YS64"/>
<dbReference type="GO" id="GO:0006412">
    <property type="term" value="P:translation"/>
    <property type="evidence" value="ECO:0007669"/>
    <property type="project" value="InterPro"/>
</dbReference>
<keyword evidence="3 4" id="KW-0687">Ribonucleoprotein</keyword>
<dbReference type="EMBL" id="JANTQA010000047">
    <property type="protein sequence ID" value="KAJ3432597.1"/>
    <property type="molecule type" value="Genomic_DNA"/>
</dbReference>
<feature type="domain" description="Small ribosomal subunit protein uS15 N-terminal" evidence="5">
    <location>
        <begin position="1"/>
        <end position="80"/>
    </location>
</feature>
<evidence type="ECO:0000256" key="4">
    <source>
        <dbReference type="RuleBase" id="RU003919"/>
    </source>
</evidence>
<reference evidence="6" key="1">
    <citation type="submission" date="2022-08" db="EMBL/GenBank/DDBJ databases">
        <title>Novel sulphate-reducing endosymbionts in the free-living metamonad Anaeramoeba.</title>
        <authorList>
            <person name="Jerlstrom-Hultqvist J."/>
            <person name="Cepicka I."/>
            <person name="Gallot-Lavallee L."/>
            <person name="Salas-Leiva D."/>
            <person name="Curtis B.A."/>
            <person name="Zahonova K."/>
            <person name="Pipaliya S."/>
            <person name="Dacks J."/>
            <person name="Roger A.J."/>
        </authorList>
    </citation>
    <scope>NUCLEOTIDE SEQUENCE</scope>
    <source>
        <strain evidence="6">Busselton2</strain>
    </source>
</reference>
<name>A0AAV7YS64_9EUKA</name>
<evidence type="ECO:0000313" key="6">
    <source>
        <dbReference type="EMBL" id="KAJ3432597.1"/>
    </source>
</evidence>
<dbReference type="CDD" id="cd00353">
    <property type="entry name" value="Ribosomal_S15p_S13e"/>
    <property type="match status" value="1"/>
</dbReference>
<dbReference type="InterPro" id="IPR012606">
    <property type="entry name" value="Ribosomal_uS15_N"/>
</dbReference>
<dbReference type="SUPFAM" id="SSF47060">
    <property type="entry name" value="S15/NS1 RNA-binding domain"/>
    <property type="match status" value="1"/>
</dbReference>
<organism evidence="6 7">
    <name type="scientific">Anaeramoeba flamelloides</name>
    <dbReference type="NCBI Taxonomy" id="1746091"/>
    <lineage>
        <taxon>Eukaryota</taxon>
        <taxon>Metamonada</taxon>
        <taxon>Anaeramoebidae</taxon>
        <taxon>Anaeramoeba</taxon>
    </lineage>
</organism>
<accession>A0AAV7YS64</accession>
<dbReference type="Proteomes" id="UP001146793">
    <property type="component" value="Unassembled WGS sequence"/>
</dbReference>
<evidence type="ECO:0000256" key="3">
    <source>
        <dbReference type="ARBA" id="ARBA00023274"/>
    </source>
</evidence>
<dbReference type="Gene3D" id="4.10.860.130">
    <property type="match status" value="1"/>
</dbReference>
<dbReference type="PROSITE" id="PS00362">
    <property type="entry name" value="RIBOSOMAL_S15"/>
    <property type="match status" value="1"/>
</dbReference>
<evidence type="ECO:0000259" key="5">
    <source>
        <dbReference type="SMART" id="SM01386"/>
    </source>
</evidence>
<comment type="caution">
    <text evidence="6">The sequence shown here is derived from an EMBL/GenBank/DDBJ whole genome shotgun (WGS) entry which is preliminary data.</text>
</comment>
<dbReference type="GO" id="GO:0005730">
    <property type="term" value="C:nucleolus"/>
    <property type="evidence" value="ECO:0007669"/>
    <property type="project" value="TreeGrafter"/>
</dbReference>
<dbReference type="Gene3D" id="1.10.287.10">
    <property type="entry name" value="S15/NS1, RNA-binding"/>
    <property type="match status" value="1"/>
</dbReference>
<dbReference type="SMART" id="SM01387">
    <property type="entry name" value="Ribosomal_S15"/>
    <property type="match status" value="1"/>
</dbReference>
<dbReference type="Pfam" id="PF08069">
    <property type="entry name" value="Ribosomal_S13_N"/>
    <property type="match status" value="1"/>
</dbReference>
<comment type="similarity">
    <text evidence="1 4">Belongs to the universal ribosomal protein uS15 family.</text>
</comment>
<protein>
    <submittedName>
        <fullName evidence="6">40S ribosomal protein S13</fullName>
    </submittedName>
</protein>
<dbReference type="Pfam" id="PF00312">
    <property type="entry name" value="Ribosomal_S15"/>
    <property type="match status" value="1"/>
</dbReference>
<dbReference type="GO" id="GO:0070181">
    <property type="term" value="F:small ribosomal subunit rRNA binding"/>
    <property type="evidence" value="ECO:0007669"/>
    <property type="project" value="TreeGrafter"/>
</dbReference>
<gene>
    <name evidence="6" type="ORF">M0812_21539</name>
</gene>
<dbReference type="InterPro" id="IPR009068">
    <property type="entry name" value="uS15_NS1_RNA-bd_sf"/>
</dbReference>
<dbReference type="InterPro" id="IPR000589">
    <property type="entry name" value="Ribosomal_uS15"/>
</dbReference>
<dbReference type="SMART" id="SM01386">
    <property type="entry name" value="Ribosomal_S13_N"/>
    <property type="match status" value="1"/>
</dbReference>
<keyword evidence="2 4" id="KW-0689">Ribosomal protein</keyword>
<evidence type="ECO:0000256" key="1">
    <source>
        <dbReference type="ARBA" id="ARBA00008434"/>
    </source>
</evidence>
<dbReference type="FunFam" id="1.10.287.10:FF:000003">
    <property type="entry name" value="40S ribosomal protein S13"/>
    <property type="match status" value="1"/>
</dbReference>
<dbReference type="PANTHER" id="PTHR11885">
    <property type="entry name" value="RIBOSOMAL PROTEIN S15P/S13E"/>
    <property type="match status" value="1"/>
</dbReference>
<dbReference type="InterPro" id="IPR023029">
    <property type="entry name" value="Ribosomal_uS15_arc_euk"/>
</dbReference>
<evidence type="ECO:0000313" key="7">
    <source>
        <dbReference type="Proteomes" id="UP001146793"/>
    </source>
</evidence>
<proteinExistence type="inferred from homology"/>
<dbReference type="GO" id="GO:0003735">
    <property type="term" value="F:structural constituent of ribosome"/>
    <property type="evidence" value="ECO:0007669"/>
    <property type="project" value="InterPro"/>
</dbReference>